<dbReference type="EC" id="3.2.1.20" evidence="3"/>
<dbReference type="SUPFAM" id="SSF51445">
    <property type="entry name" value="(Trans)glycosidases"/>
    <property type="match status" value="1"/>
</dbReference>
<dbReference type="InterPro" id="IPR017853">
    <property type="entry name" value="GH"/>
</dbReference>
<evidence type="ECO:0000256" key="1">
    <source>
        <dbReference type="ARBA" id="ARBA00008061"/>
    </source>
</evidence>
<evidence type="ECO:0000313" key="4">
    <source>
        <dbReference type="Proteomes" id="UP001549291"/>
    </source>
</evidence>
<feature type="domain" description="Glycosyl hydrolase family 13 catalytic" evidence="2">
    <location>
        <begin position="16"/>
        <end position="394"/>
    </location>
</feature>
<dbReference type="InterPro" id="IPR013780">
    <property type="entry name" value="Glyco_hydro_b"/>
</dbReference>
<dbReference type="CDD" id="cd11331">
    <property type="entry name" value="AmyAc_OligoGlu_like"/>
    <property type="match status" value="1"/>
</dbReference>
<dbReference type="GO" id="GO:0004558">
    <property type="term" value="F:alpha-1,4-glucosidase activity"/>
    <property type="evidence" value="ECO:0007669"/>
    <property type="project" value="UniProtKB-EC"/>
</dbReference>
<gene>
    <name evidence="3" type="ORF">ABIF63_000149</name>
</gene>
<accession>A0ABV2RGI8</accession>
<dbReference type="Gene3D" id="3.90.400.10">
    <property type="entry name" value="Oligo-1,6-glucosidase, Domain 2"/>
    <property type="match status" value="1"/>
</dbReference>
<keyword evidence="3" id="KW-0326">Glycosidase</keyword>
<dbReference type="PANTHER" id="PTHR10357:SF179">
    <property type="entry name" value="NEUTRAL AND BASIC AMINO ACID TRANSPORT PROTEIN RBAT"/>
    <property type="match status" value="1"/>
</dbReference>
<dbReference type="Gene3D" id="2.60.40.1180">
    <property type="entry name" value="Golgi alpha-mannosidase II"/>
    <property type="match status" value="1"/>
</dbReference>
<dbReference type="InterPro" id="IPR006047">
    <property type="entry name" value="GH13_cat_dom"/>
</dbReference>
<keyword evidence="4" id="KW-1185">Reference proteome</keyword>
<protein>
    <submittedName>
        <fullName evidence="3">Alpha-glucosidase</fullName>
        <ecNumber evidence="3">3.2.1.20</ecNumber>
    </submittedName>
</protein>
<reference evidence="3 4" key="1">
    <citation type="submission" date="2024-06" db="EMBL/GenBank/DDBJ databases">
        <title>Genomic Encyclopedia of Type Strains, Phase V (KMG-V): Genome sequencing to study the core and pangenomes of soil and plant-associated prokaryotes.</title>
        <authorList>
            <person name="Whitman W."/>
        </authorList>
    </citation>
    <scope>NUCLEOTIDE SEQUENCE [LARGE SCALE GENOMIC DNA]</scope>
    <source>
        <strain evidence="3 4">USDA 160</strain>
    </source>
</reference>
<organism evidence="3 4">
    <name type="scientific">Bradyrhizobium japonicum</name>
    <dbReference type="NCBI Taxonomy" id="375"/>
    <lineage>
        <taxon>Bacteria</taxon>
        <taxon>Pseudomonadati</taxon>
        <taxon>Pseudomonadota</taxon>
        <taxon>Alphaproteobacteria</taxon>
        <taxon>Hyphomicrobiales</taxon>
        <taxon>Nitrobacteraceae</taxon>
        <taxon>Bradyrhizobium</taxon>
    </lineage>
</organism>
<dbReference type="InterPro" id="IPR045857">
    <property type="entry name" value="O16G_dom_2"/>
</dbReference>
<proteinExistence type="inferred from homology"/>
<evidence type="ECO:0000313" key="3">
    <source>
        <dbReference type="EMBL" id="MET4716046.1"/>
    </source>
</evidence>
<dbReference type="RefSeq" id="WP_253574808.1">
    <property type="nucleotide sequence ID" value="NZ_CP169753.1"/>
</dbReference>
<dbReference type="PANTHER" id="PTHR10357">
    <property type="entry name" value="ALPHA-AMYLASE FAMILY MEMBER"/>
    <property type="match status" value="1"/>
</dbReference>
<sequence>MAGESTNWWKTGIIYQIYPRSFQDSNHDGVGDLRGIIHRLPYLIELGVDAIWLSPIFTSPMVDFGYDIADYTDVDPLFGNLADLDSLIEAAHRHQLKLILDLVPNHTSDQHPWFIESKTSRINPKRDWFIWRDPAPDGGPPNNWLSEFGGSAWEFDPNTNQYYYHTFLSAQPDLNWRNPTVRNAMHDVIRFWLRRGVDGFRVDAVWYLIKDDQFRDNPINPDFHRGTLPRDALIPLYTADLPEVHDAISGMRKVLDEFPDRVILGEIYLPIERLVAYYGRNLEGVHFPYNFALLTAKWEARSLAQLIDKYEAALPLGGWPNWVLGNHDRPRLATRIGADQARVAAMLLMTLRGTPTLYYGDEIGMRQVDILSEQVRDPFEKNVPGIGIGRDGCRTPMQWDATRSAGFSDADSWLPVADDFRTDNVDCFRKNKGSLYWLYRRLIDFRRKHIALTEGSYTPLKARGDLLLFGRELREERILIALNLGPEPIAVSFADELLCGQVLLSSFADRDGEEVRAGIDLRGNEGLLMTVNRVGLDN</sequence>
<dbReference type="Proteomes" id="UP001549291">
    <property type="component" value="Unassembled WGS sequence"/>
</dbReference>
<name>A0ABV2RGI8_BRAJP</name>
<dbReference type="SUPFAM" id="SSF51011">
    <property type="entry name" value="Glycosyl hydrolase domain"/>
    <property type="match status" value="1"/>
</dbReference>
<dbReference type="EMBL" id="JBEPTQ010000001">
    <property type="protein sequence ID" value="MET4716046.1"/>
    <property type="molecule type" value="Genomic_DNA"/>
</dbReference>
<comment type="similarity">
    <text evidence="1">Belongs to the glycosyl hydrolase 13 family.</text>
</comment>
<evidence type="ECO:0000259" key="2">
    <source>
        <dbReference type="SMART" id="SM00642"/>
    </source>
</evidence>
<keyword evidence="3" id="KW-0378">Hydrolase</keyword>
<dbReference type="SMART" id="SM00642">
    <property type="entry name" value="Aamy"/>
    <property type="match status" value="1"/>
</dbReference>
<dbReference type="Pfam" id="PF00128">
    <property type="entry name" value="Alpha-amylase"/>
    <property type="match status" value="1"/>
</dbReference>
<comment type="caution">
    <text evidence="3">The sequence shown here is derived from an EMBL/GenBank/DDBJ whole genome shotgun (WGS) entry which is preliminary data.</text>
</comment>
<dbReference type="Gene3D" id="3.20.20.80">
    <property type="entry name" value="Glycosidases"/>
    <property type="match status" value="2"/>
</dbReference>